<evidence type="ECO:0000256" key="3">
    <source>
        <dbReference type="ARBA" id="ARBA00023002"/>
    </source>
</evidence>
<accession>A0AAE8SPK6</accession>
<protein>
    <recommendedName>
        <fullName evidence="8">FAD dependent oxidoreductase</fullName>
    </recommendedName>
</protein>
<evidence type="ECO:0000256" key="5">
    <source>
        <dbReference type="ARBA" id="ARBA00023014"/>
    </source>
</evidence>
<evidence type="ECO:0000256" key="2">
    <source>
        <dbReference type="ARBA" id="ARBA00022723"/>
    </source>
</evidence>
<evidence type="ECO:0008006" key="8">
    <source>
        <dbReference type="Google" id="ProtNLM"/>
    </source>
</evidence>
<keyword evidence="3" id="KW-0560">Oxidoreductase</keyword>
<dbReference type="EMBL" id="ONZP01000719">
    <property type="protein sequence ID" value="SPJ90290.1"/>
    <property type="molecule type" value="Genomic_DNA"/>
</dbReference>
<keyword evidence="5" id="KW-0411">Iron-sulfur</keyword>
<gene>
    <name evidence="6" type="ORF">FTOL_13171</name>
</gene>
<keyword evidence="1" id="KW-0004">4Fe-4S</keyword>
<evidence type="ECO:0000313" key="7">
    <source>
        <dbReference type="Proteomes" id="UP001187734"/>
    </source>
</evidence>
<dbReference type="PANTHER" id="PTHR43498:SF1">
    <property type="entry name" value="COB--COM HETERODISULFIDE REDUCTASE IRON-SULFUR SUBUNIT A"/>
    <property type="match status" value="1"/>
</dbReference>
<comment type="caution">
    <text evidence="6">The sequence shown here is derived from an EMBL/GenBank/DDBJ whole genome shotgun (WGS) entry which is preliminary data.</text>
</comment>
<dbReference type="InterPro" id="IPR036188">
    <property type="entry name" value="FAD/NAD-bd_sf"/>
</dbReference>
<dbReference type="AlphaFoldDB" id="A0AAE8SPK6"/>
<dbReference type="PANTHER" id="PTHR43498">
    <property type="entry name" value="FERREDOXIN:COB-COM HETERODISULFIDE REDUCTASE SUBUNIT A"/>
    <property type="match status" value="1"/>
</dbReference>
<dbReference type="SUPFAM" id="SSF51905">
    <property type="entry name" value="FAD/NAD(P)-binding domain"/>
    <property type="match status" value="1"/>
</dbReference>
<name>A0AAE8SPK6_9HYPO</name>
<keyword evidence="4" id="KW-0408">Iron</keyword>
<dbReference type="GO" id="GO:0016491">
    <property type="term" value="F:oxidoreductase activity"/>
    <property type="evidence" value="ECO:0007669"/>
    <property type="project" value="UniProtKB-KW"/>
</dbReference>
<dbReference type="InterPro" id="IPR039650">
    <property type="entry name" value="HdrA-like"/>
</dbReference>
<dbReference type="GO" id="GO:0051539">
    <property type="term" value="F:4 iron, 4 sulfur cluster binding"/>
    <property type="evidence" value="ECO:0007669"/>
    <property type="project" value="UniProtKB-KW"/>
</dbReference>
<sequence>MASSSSNSVLVEAESFANFGGWVLDSQFDLEMGSPYLMAHGNGRPVQDATTTVCIPNAGHHPGQFSIKINDTALDKEFGANDQDWSWEHGGQIELVAGDGNFTLHNLTGFNGRCDAIFLSIEDTVPPNGTDDAARAWRRQLRGLPDAPVDAGIFDVVVVRGGLPGTAAALRAARLGERVAIVQDRPFLGGNASVEIGLRPRGVTGPVVEEIYQRKSGGGLHAKGLLDKDPYATSSRSTLAMPGADARSAFRRQSLLIALEELFLAGILGADTLFGEESRDEHGEPLAPTTKTKSHHGNTAFFRTSMADSPVSFPPVPWATEVAKDFAILGGQLIKPGIENGEGPSASYQPQTLSRPVRRRMTLPLTHFWEYGQYLDPYTHGEHIRDHLLRAIYGTFSNVKELELAKYACLQLGWVAYVAAQGEFQHYKGDHVLTENDVRNHTQFNDAVVKNGGAFCLHYPGNTNYGFRLKDWEWDERDGKDYDIPFRCLYSTNIDNLMMAGKHISATHIASSNVKFMGNGVQHAIATAVAAHLCRKQNTNPRRIDKQYLAELQGIVKNISEVGLMVYKSHL</sequence>
<organism evidence="6 7">
    <name type="scientific">Fusarium torulosum</name>
    <dbReference type="NCBI Taxonomy" id="33205"/>
    <lineage>
        <taxon>Eukaryota</taxon>
        <taxon>Fungi</taxon>
        <taxon>Dikarya</taxon>
        <taxon>Ascomycota</taxon>
        <taxon>Pezizomycotina</taxon>
        <taxon>Sordariomycetes</taxon>
        <taxon>Hypocreomycetidae</taxon>
        <taxon>Hypocreales</taxon>
        <taxon>Nectriaceae</taxon>
        <taxon>Fusarium</taxon>
    </lineage>
</organism>
<keyword evidence="7" id="KW-1185">Reference proteome</keyword>
<reference evidence="6" key="1">
    <citation type="submission" date="2018-03" db="EMBL/GenBank/DDBJ databases">
        <authorList>
            <person name="Guldener U."/>
        </authorList>
    </citation>
    <scope>NUCLEOTIDE SEQUENCE</scope>
</reference>
<dbReference type="GO" id="GO:0046872">
    <property type="term" value="F:metal ion binding"/>
    <property type="evidence" value="ECO:0007669"/>
    <property type="project" value="UniProtKB-KW"/>
</dbReference>
<proteinExistence type="predicted"/>
<keyword evidence="2" id="KW-0479">Metal-binding</keyword>
<evidence type="ECO:0000313" key="6">
    <source>
        <dbReference type="EMBL" id="SPJ90290.1"/>
    </source>
</evidence>
<dbReference type="Pfam" id="PF12831">
    <property type="entry name" value="FAD_oxidored"/>
    <property type="match status" value="2"/>
</dbReference>
<evidence type="ECO:0000256" key="4">
    <source>
        <dbReference type="ARBA" id="ARBA00023004"/>
    </source>
</evidence>
<dbReference type="Gene3D" id="3.50.50.60">
    <property type="entry name" value="FAD/NAD(P)-binding domain"/>
    <property type="match status" value="1"/>
</dbReference>
<dbReference type="Proteomes" id="UP001187734">
    <property type="component" value="Unassembled WGS sequence"/>
</dbReference>
<evidence type="ECO:0000256" key="1">
    <source>
        <dbReference type="ARBA" id="ARBA00022485"/>
    </source>
</evidence>